<dbReference type="InterPro" id="IPR010998">
    <property type="entry name" value="Integrase_recombinase_N"/>
</dbReference>
<dbReference type="RefSeq" id="WP_259543962.1">
    <property type="nucleotide sequence ID" value="NZ_JANLCJ010000800.1"/>
</dbReference>
<comment type="caution">
    <text evidence="5">The sequence shown here is derived from an EMBL/GenBank/DDBJ whole genome shotgun (WGS) entry which is preliminary data.</text>
</comment>
<evidence type="ECO:0000256" key="1">
    <source>
        <dbReference type="ARBA" id="ARBA00008857"/>
    </source>
</evidence>
<keyword evidence="6" id="KW-1185">Reference proteome</keyword>
<comment type="similarity">
    <text evidence="1">Belongs to the 'phage' integrase family.</text>
</comment>
<dbReference type="Proteomes" id="UP001165586">
    <property type="component" value="Unassembled WGS sequence"/>
</dbReference>
<evidence type="ECO:0000256" key="2">
    <source>
        <dbReference type="ARBA" id="ARBA00022908"/>
    </source>
</evidence>
<dbReference type="PANTHER" id="PTHR30629">
    <property type="entry name" value="PROPHAGE INTEGRASE"/>
    <property type="match status" value="1"/>
</dbReference>
<keyword evidence="3 5" id="KW-0238">DNA-binding</keyword>
<dbReference type="Gene3D" id="1.10.150.130">
    <property type="match status" value="1"/>
</dbReference>
<reference evidence="5" key="1">
    <citation type="submission" date="2022-08" db="EMBL/GenBank/DDBJ databases">
        <authorList>
            <person name="Deng Y."/>
            <person name="Han X.-F."/>
            <person name="Zhang Y.-Q."/>
        </authorList>
    </citation>
    <scope>NUCLEOTIDE SEQUENCE</scope>
    <source>
        <strain evidence="5">CPCC 203386</strain>
    </source>
</reference>
<feature type="domain" description="Integrase DNA-binding" evidence="4">
    <location>
        <begin position="7"/>
        <end position="90"/>
    </location>
</feature>
<feature type="non-terminal residue" evidence="5">
    <location>
        <position position="143"/>
    </location>
</feature>
<evidence type="ECO:0000256" key="3">
    <source>
        <dbReference type="ARBA" id="ARBA00023125"/>
    </source>
</evidence>
<name>A0ABT2HC75_9MICO</name>
<evidence type="ECO:0000259" key="4">
    <source>
        <dbReference type="Pfam" id="PF13356"/>
    </source>
</evidence>
<evidence type="ECO:0000313" key="5">
    <source>
        <dbReference type="EMBL" id="MCS5737537.1"/>
    </source>
</evidence>
<dbReference type="InterPro" id="IPR025166">
    <property type="entry name" value="Integrase_DNA_bind_dom"/>
</dbReference>
<accession>A0ABT2HC75</accession>
<evidence type="ECO:0000313" key="6">
    <source>
        <dbReference type="Proteomes" id="UP001165586"/>
    </source>
</evidence>
<gene>
    <name evidence="5" type="ORF">N1032_27785</name>
</gene>
<proteinExistence type="inferred from homology"/>
<protein>
    <submittedName>
        <fullName evidence="5">Arm DNA-binding domain-containing protein</fullName>
    </submittedName>
</protein>
<dbReference type="Pfam" id="PF13356">
    <property type="entry name" value="Arm-DNA-bind_3"/>
    <property type="match status" value="1"/>
</dbReference>
<dbReference type="InterPro" id="IPR038488">
    <property type="entry name" value="Integrase_DNA-bd_sf"/>
</dbReference>
<dbReference type="GO" id="GO:0003677">
    <property type="term" value="F:DNA binding"/>
    <property type="evidence" value="ECO:0007669"/>
    <property type="project" value="UniProtKB-KW"/>
</dbReference>
<dbReference type="PANTHER" id="PTHR30629:SF2">
    <property type="entry name" value="PROPHAGE INTEGRASE INTS-RELATED"/>
    <property type="match status" value="1"/>
</dbReference>
<sequence>MALNESWLKANHGKARDGQTVTADRDGLSAKLSPRGKITWLFRYTWNRKAKAITLGSYPSTSLTAARAEAVRLRGELDQHRDPALTRQAERAAAMEAITNEQLICEWFNKYCSARKKSAQEIKQSFVIHIFPIIGNKPHDQTT</sequence>
<organism evidence="5 6">
    <name type="scientific">Herbiconiux daphne</name>
    <dbReference type="NCBI Taxonomy" id="2970914"/>
    <lineage>
        <taxon>Bacteria</taxon>
        <taxon>Bacillati</taxon>
        <taxon>Actinomycetota</taxon>
        <taxon>Actinomycetes</taxon>
        <taxon>Micrococcales</taxon>
        <taxon>Microbacteriaceae</taxon>
        <taxon>Herbiconiux</taxon>
    </lineage>
</organism>
<dbReference type="EMBL" id="JANLCJ010000800">
    <property type="protein sequence ID" value="MCS5737537.1"/>
    <property type="molecule type" value="Genomic_DNA"/>
</dbReference>
<dbReference type="InterPro" id="IPR050808">
    <property type="entry name" value="Phage_Integrase"/>
</dbReference>
<keyword evidence="2" id="KW-0229">DNA integration</keyword>
<dbReference type="Gene3D" id="3.30.160.390">
    <property type="entry name" value="Integrase, DNA-binding domain"/>
    <property type="match status" value="1"/>
</dbReference>